<feature type="compositionally biased region" description="Low complexity" evidence="1">
    <location>
        <begin position="248"/>
        <end position="257"/>
    </location>
</feature>
<evidence type="ECO:0000256" key="1">
    <source>
        <dbReference type="SAM" id="MobiDB-lite"/>
    </source>
</evidence>
<reference evidence="2" key="1">
    <citation type="submission" date="2020-06" db="EMBL/GenBank/DDBJ databases">
        <title>WGS assembly of Ceratodon purpureus strain R40.</title>
        <authorList>
            <person name="Carey S.B."/>
            <person name="Jenkins J."/>
            <person name="Shu S."/>
            <person name="Lovell J.T."/>
            <person name="Sreedasyam A."/>
            <person name="Maumus F."/>
            <person name="Tiley G.P."/>
            <person name="Fernandez-Pozo N."/>
            <person name="Barry K."/>
            <person name="Chen C."/>
            <person name="Wang M."/>
            <person name="Lipzen A."/>
            <person name="Daum C."/>
            <person name="Saski C.A."/>
            <person name="Payton A.C."/>
            <person name="Mcbreen J.C."/>
            <person name="Conrad R.E."/>
            <person name="Kollar L.M."/>
            <person name="Olsson S."/>
            <person name="Huttunen S."/>
            <person name="Landis J.B."/>
            <person name="Wickett N.J."/>
            <person name="Johnson M.G."/>
            <person name="Rensing S.A."/>
            <person name="Grimwood J."/>
            <person name="Schmutz J."/>
            <person name="Mcdaniel S.F."/>
        </authorList>
    </citation>
    <scope>NUCLEOTIDE SEQUENCE</scope>
    <source>
        <strain evidence="2">R40</strain>
    </source>
</reference>
<evidence type="ECO:0000313" key="3">
    <source>
        <dbReference type="Proteomes" id="UP000822688"/>
    </source>
</evidence>
<dbReference type="EMBL" id="CM026431">
    <property type="protein sequence ID" value="KAG0559740.1"/>
    <property type="molecule type" value="Genomic_DNA"/>
</dbReference>
<protein>
    <submittedName>
        <fullName evidence="2">Uncharacterized protein</fullName>
    </submittedName>
</protein>
<proteinExistence type="predicted"/>
<dbReference type="Proteomes" id="UP000822688">
    <property type="component" value="Chromosome 10"/>
</dbReference>
<comment type="caution">
    <text evidence="2">The sequence shown here is derived from an EMBL/GenBank/DDBJ whole genome shotgun (WGS) entry which is preliminary data.</text>
</comment>
<feature type="region of interest" description="Disordered" evidence="1">
    <location>
        <begin position="225"/>
        <end position="321"/>
    </location>
</feature>
<keyword evidence="3" id="KW-1185">Reference proteome</keyword>
<gene>
    <name evidence="2" type="ORF">KC19_10G126000</name>
</gene>
<feature type="compositionally biased region" description="Basic residues" evidence="1">
    <location>
        <begin position="279"/>
        <end position="288"/>
    </location>
</feature>
<dbReference type="AlphaFoldDB" id="A0A8T0GL79"/>
<sequence length="332" mass="36254">MDSMATGEKIFQKQVSKPKVRAPLRRVRLWTRLSPAHLLRVFVDNYVKGCVNFANDSEADAHPSFRVTLSYDDNGAFTSASHPRHVEGVVSAGEVNLDQSKYGYQGSVQGESAAERGSVLAGSVHLVHKHHTIITGCHGLSMPDRQGQSSPLHKVDASGLAMADIRGSVSGTLRVSSPNRFASRQHTDIDVSKAGCDLEALFQTSMLHPTEFLQSATRRGAAAFGNHQLGHVKPRGGSGRILRRPRSRSASSTSVSPIAMPSRPLTPVTDISTFQEQSRRRKPSRRSLSRPSSTLAVRRPNPPFRDFYDNRSAPPPTAASPQPFLDAMYIKI</sequence>
<evidence type="ECO:0000313" key="2">
    <source>
        <dbReference type="EMBL" id="KAG0559740.1"/>
    </source>
</evidence>
<name>A0A8T0GL79_CERPU</name>
<accession>A0A8T0GL79</accession>
<organism evidence="2 3">
    <name type="scientific">Ceratodon purpureus</name>
    <name type="common">Fire moss</name>
    <name type="synonym">Dicranum purpureum</name>
    <dbReference type="NCBI Taxonomy" id="3225"/>
    <lineage>
        <taxon>Eukaryota</taxon>
        <taxon>Viridiplantae</taxon>
        <taxon>Streptophyta</taxon>
        <taxon>Embryophyta</taxon>
        <taxon>Bryophyta</taxon>
        <taxon>Bryophytina</taxon>
        <taxon>Bryopsida</taxon>
        <taxon>Dicranidae</taxon>
        <taxon>Pseudoditrichales</taxon>
        <taxon>Ditrichaceae</taxon>
        <taxon>Ceratodon</taxon>
    </lineage>
</organism>